<dbReference type="VEuPathDB" id="FungiDB:PLEOSDRAFT_1095130"/>
<protein>
    <submittedName>
        <fullName evidence="2">Uncharacterized protein</fullName>
    </submittedName>
</protein>
<reference evidence="3" key="1">
    <citation type="journal article" date="2014" name="Proc. Natl. Acad. Sci. U.S.A.">
        <title>Extensive sampling of basidiomycete genomes demonstrates inadequacy of the white-rot/brown-rot paradigm for wood decay fungi.</title>
        <authorList>
            <person name="Riley R."/>
            <person name="Salamov A.A."/>
            <person name="Brown D.W."/>
            <person name="Nagy L.G."/>
            <person name="Floudas D."/>
            <person name="Held B.W."/>
            <person name="Levasseur A."/>
            <person name="Lombard V."/>
            <person name="Morin E."/>
            <person name="Otillar R."/>
            <person name="Lindquist E.A."/>
            <person name="Sun H."/>
            <person name="LaButti K.M."/>
            <person name="Schmutz J."/>
            <person name="Jabbour D."/>
            <person name="Luo H."/>
            <person name="Baker S.E."/>
            <person name="Pisabarro A.G."/>
            <person name="Walton J.D."/>
            <person name="Blanchette R.A."/>
            <person name="Henrissat B."/>
            <person name="Martin F."/>
            <person name="Cullen D."/>
            <person name="Hibbett D.S."/>
            <person name="Grigoriev I.V."/>
        </authorList>
    </citation>
    <scope>NUCLEOTIDE SEQUENCE [LARGE SCALE GENOMIC DNA]</scope>
    <source>
        <strain evidence="3">PC15</strain>
    </source>
</reference>
<sequence length="163" mass="17690">MIDRAISHSLSLSATASSPSLIGSLNNLHLKFPSHSSQQGDLTISIYAREISFLDGTNSVSAGKPFSINSVHRTVNINYIHNTGDAFLAPIHGGNVGGRNNVNTIHMKPPCKSCLPTEQSRPQGLLAQARRRLQPQPQPQPREANPSTRGVARCAKARPQWRP</sequence>
<feature type="region of interest" description="Disordered" evidence="1">
    <location>
        <begin position="115"/>
        <end position="163"/>
    </location>
</feature>
<proteinExistence type="predicted"/>
<dbReference type="InParanoid" id="A0A067N4M0"/>
<dbReference type="AlphaFoldDB" id="A0A067N4M0"/>
<dbReference type="EMBL" id="KL198014">
    <property type="protein sequence ID" value="KDQ22963.1"/>
    <property type="molecule type" value="Genomic_DNA"/>
</dbReference>
<accession>A0A067N4M0</accession>
<evidence type="ECO:0000256" key="1">
    <source>
        <dbReference type="SAM" id="MobiDB-lite"/>
    </source>
</evidence>
<dbReference type="HOGENOM" id="CLU_1627772_0_0_1"/>
<evidence type="ECO:0000313" key="2">
    <source>
        <dbReference type="EMBL" id="KDQ22963.1"/>
    </source>
</evidence>
<organism evidence="2 3">
    <name type="scientific">Pleurotus ostreatus (strain PC15)</name>
    <name type="common">Oyster mushroom</name>
    <dbReference type="NCBI Taxonomy" id="1137138"/>
    <lineage>
        <taxon>Eukaryota</taxon>
        <taxon>Fungi</taxon>
        <taxon>Dikarya</taxon>
        <taxon>Basidiomycota</taxon>
        <taxon>Agaricomycotina</taxon>
        <taxon>Agaricomycetes</taxon>
        <taxon>Agaricomycetidae</taxon>
        <taxon>Agaricales</taxon>
        <taxon>Pleurotineae</taxon>
        <taxon>Pleurotaceae</taxon>
        <taxon>Pleurotus</taxon>
    </lineage>
</organism>
<gene>
    <name evidence="2" type="ORF">PLEOSDRAFT_1095130</name>
</gene>
<dbReference type="Proteomes" id="UP000027073">
    <property type="component" value="Unassembled WGS sequence"/>
</dbReference>
<evidence type="ECO:0000313" key="3">
    <source>
        <dbReference type="Proteomes" id="UP000027073"/>
    </source>
</evidence>
<name>A0A067N4M0_PLEO1</name>